<dbReference type="InterPro" id="IPR002661">
    <property type="entry name" value="Ribosome_recyc_fac"/>
</dbReference>
<dbReference type="AlphaFoldDB" id="A0A8H8DD99"/>
<feature type="region of interest" description="Disordered" evidence="8">
    <location>
        <begin position="347"/>
        <end position="367"/>
    </location>
</feature>
<gene>
    <name evidence="11" type="ORF">I9W82_002561</name>
</gene>
<evidence type="ECO:0000256" key="1">
    <source>
        <dbReference type="ARBA" id="ARBA00002355"/>
    </source>
</evidence>
<dbReference type="OrthoDB" id="361362at2759"/>
<dbReference type="InterPro" id="IPR016024">
    <property type="entry name" value="ARM-type_fold"/>
</dbReference>
<dbReference type="RefSeq" id="XP_067549796.1">
    <property type="nucleotide sequence ID" value="XM_067691430.1"/>
</dbReference>
<dbReference type="Gene3D" id="1.10.132.20">
    <property type="entry name" value="Ribosome-recycling factor"/>
    <property type="match status" value="1"/>
</dbReference>
<dbReference type="Gene3D" id="3.30.1360.40">
    <property type="match status" value="1"/>
</dbReference>
<dbReference type="Gene3D" id="1.25.10.10">
    <property type="entry name" value="Leucine-rich Repeat Variant"/>
    <property type="match status" value="1"/>
</dbReference>
<feature type="region of interest" description="Disordered" evidence="8">
    <location>
        <begin position="1"/>
        <end position="27"/>
    </location>
</feature>
<dbReference type="InterPro" id="IPR036191">
    <property type="entry name" value="RRF_sf"/>
</dbReference>
<dbReference type="PANTHER" id="PTHR20982">
    <property type="entry name" value="RIBOSOME RECYCLING FACTOR"/>
    <property type="match status" value="1"/>
</dbReference>
<evidence type="ECO:0000259" key="9">
    <source>
        <dbReference type="Pfam" id="PF01765"/>
    </source>
</evidence>
<keyword evidence="12" id="KW-1185">Reference proteome</keyword>
<feature type="domain" description="Ribosome recycling factor" evidence="9">
    <location>
        <begin position="399"/>
        <end position="569"/>
    </location>
</feature>
<accession>A0A8H8DD99</accession>
<dbReference type="InterPro" id="IPR024679">
    <property type="entry name" value="Ipi1_N"/>
</dbReference>
<comment type="function">
    <text evidence="1">Component of the RIX1 complex required for processing of ITS2 sequences from 35S pre-rRNA.</text>
</comment>
<dbReference type="SUPFAM" id="SSF55194">
    <property type="entry name" value="Ribosome recycling factor, RRF"/>
    <property type="match status" value="1"/>
</dbReference>
<dbReference type="EMBL" id="JAEOAQ010000002">
    <property type="protein sequence ID" value="KAG5420680.1"/>
    <property type="molecule type" value="Genomic_DNA"/>
</dbReference>
<dbReference type="Pfam" id="PF12333">
    <property type="entry name" value="Ipi1_N"/>
    <property type="match status" value="1"/>
</dbReference>
<dbReference type="GO" id="GO:0005739">
    <property type="term" value="C:mitochondrion"/>
    <property type="evidence" value="ECO:0007669"/>
    <property type="project" value="TreeGrafter"/>
</dbReference>
<protein>
    <recommendedName>
        <fullName evidence="4">Ribosome-recycling factor, mitochondrial</fullName>
    </recommendedName>
    <alternativeName>
        <fullName evidence="7">Ribosome-releasing factor, mitochondrial</fullName>
    </alternativeName>
</protein>
<evidence type="ECO:0000256" key="2">
    <source>
        <dbReference type="ARBA" id="ARBA00005912"/>
    </source>
</evidence>
<dbReference type="Pfam" id="PF01765">
    <property type="entry name" value="RRF"/>
    <property type="match status" value="1"/>
</dbReference>
<comment type="function">
    <text evidence="6">Necessary for protein synthesis in mitochondria. Functions as a ribosome recycling factor in mitochondria.</text>
</comment>
<evidence type="ECO:0000256" key="7">
    <source>
        <dbReference type="ARBA" id="ARBA00033107"/>
    </source>
</evidence>
<dbReference type="GO" id="GO:0043023">
    <property type="term" value="F:ribosomal large subunit binding"/>
    <property type="evidence" value="ECO:0007669"/>
    <property type="project" value="TreeGrafter"/>
</dbReference>
<feature type="compositionally biased region" description="Basic residues" evidence="8">
    <location>
        <begin position="348"/>
        <end position="357"/>
    </location>
</feature>
<evidence type="ECO:0000256" key="3">
    <source>
        <dbReference type="ARBA" id="ARBA00011141"/>
    </source>
</evidence>
<dbReference type="SUPFAM" id="SSF48371">
    <property type="entry name" value="ARM repeat"/>
    <property type="match status" value="1"/>
</dbReference>
<evidence type="ECO:0000256" key="4">
    <source>
        <dbReference type="ARBA" id="ARBA00020581"/>
    </source>
</evidence>
<feature type="domain" description="Pre-rRNA-processing protein Ipi1 N-terminal" evidence="10">
    <location>
        <begin position="127"/>
        <end position="223"/>
    </location>
</feature>
<comment type="subunit">
    <text evidence="3">Component of the RIX1 complex, composed of IPI1, RIX1/IPI2 and IPI3 in a 1:2:2 stoichiometry. The complex interacts (via RIX1) with MDN1 (via its hexameric AAA ATPase ring) and the pre-60S ribosome particles.</text>
</comment>
<evidence type="ECO:0000313" key="12">
    <source>
        <dbReference type="Proteomes" id="UP000669133"/>
    </source>
</evidence>
<comment type="caution">
    <text evidence="11">The sequence shown here is derived from an EMBL/GenBank/DDBJ whole genome shotgun (WGS) entry which is preliminary data.</text>
</comment>
<dbReference type="InterPro" id="IPR011989">
    <property type="entry name" value="ARM-like"/>
</dbReference>
<evidence type="ECO:0000256" key="6">
    <source>
        <dbReference type="ARBA" id="ARBA00024909"/>
    </source>
</evidence>
<comment type="similarity">
    <text evidence="2">Belongs to the RRF family.</text>
</comment>
<dbReference type="InterPro" id="IPR023584">
    <property type="entry name" value="Ribosome_recyc_fac_dom"/>
</dbReference>
<evidence type="ECO:0000256" key="5">
    <source>
        <dbReference type="ARBA" id="ARBA00022917"/>
    </source>
</evidence>
<dbReference type="GeneID" id="93651190"/>
<sequence>MGSKRKQKEKQKDFKKTKLKVGKTAQKADNYTDTSFKSKTISLPGQSITNAHSSKDLQHQLSLTKHHSSTARKEVVIGLTQNLPSNPSSYKQIISSITPLMLDESKQVRLEVLNLLKECGRKQPGLLDLHKRTIILFIISAMTHISPDIRNTSTKFLDVMLEYADIKSYFVKILKNIFILMGWSLQNDSKSNSVSITSSASILLGTNTKKARVDHLNALAKFLQATLIEKQAASATEYSADVILTHPQSCKYLIPTIPQAYSPLKLFVNEMSVGDSSAGDMQSLESLTTEDLSTRVDVMNNFFKDKLIGSLSNLVKEGGEVGRESTRLATGQQYQFHTNATLLAASKKNSKSKKAQKQQKIQTEDDKIQAEAEGEVVTPTIDFKDATAKFESIVSKFEKLANEIRLGKLNPKIFDNLLVNVGNQKEVNEVPFNTIAQTSVKGRNFIITMFDPSNAQAIINAIIGSGLNMSGIVDPANKFNIKVPLPPITLETKQNDVKLLKELFDKLRNNKTGSLTSVRGDVRHKFQSHLKTHKLSDSENKQLTQLEKLHKVYVDKLQELFKQYEKRILQ</sequence>
<dbReference type="Proteomes" id="UP000669133">
    <property type="component" value="Unassembled WGS sequence"/>
</dbReference>
<evidence type="ECO:0000313" key="11">
    <source>
        <dbReference type="EMBL" id="KAG5420680.1"/>
    </source>
</evidence>
<reference evidence="11 12" key="1">
    <citation type="submission" date="2020-12" db="EMBL/GenBank/DDBJ databases">
        <title>Effect of drift, selection, and recombination on the evolution of hybrid genomes in Candida yeast pathogens.</title>
        <authorList>
            <person name="Mixao V."/>
            <person name="Ksiezopolska E."/>
            <person name="Saus E."/>
            <person name="Boekhout T."/>
            <person name="Gacser A."/>
            <person name="Gabaldon T."/>
        </authorList>
    </citation>
    <scope>NUCLEOTIDE SEQUENCE [LARGE SCALE GENOMIC DNA]</scope>
    <source>
        <strain evidence="11 12">BP57</strain>
    </source>
</reference>
<dbReference type="GO" id="GO:0006412">
    <property type="term" value="P:translation"/>
    <property type="evidence" value="ECO:0007669"/>
    <property type="project" value="UniProtKB-KW"/>
</dbReference>
<name>A0A8H8DD99_9ASCO</name>
<organism evidence="11 12">
    <name type="scientific">Candida metapsilosis</name>
    <dbReference type="NCBI Taxonomy" id="273372"/>
    <lineage>
        <taxon>Eukaryota</taxon>
        <taxon>Fungi</taxon>
        <taxon>Dikarya</taxon>
        <taxon>Ascomycota</taxon>
        <taxon>Saccharomycotina</taxon>
        <taxon>Pichiomycetes</taxon>
        <taxon>Debaryomycetaceae</taxon>
        <taxon>Candida/Lodderomyces clade</taxon>
        <taxon>Candida</taxon>
    </lineage>
</organism>
<evidence type="ECO:0000259" key="10">
    <source>
        <dbReference type="Pfam" id="PF12333"/>
    </source>
</evidence>
<dbReference type="PANTHER" id="PTHR20982:SF3">
    <property type="entry name" value="MITOCHONDRIAL RIBOSOME RECYCLING FACTOR PSEUDO 1"/>
    <property type="match status" value="1"/>
</dbReference>
<proteinExistence type="inferred from homology"/>
<evidence type="ECO:0000256" key="8">
    <source>
        <dbReference type="SAM" id="MobiDB-lite"/>
    </source>
</evidence>
<keyword evidence="5" id="KW-0648">Protein biosynthesis</keyword>